<dbReference type="RefSeq" id="WP_100708040.1">
    <property type="nucleotide sequence ID" value="NZ_NPDL01000001.1"/>
</dbReference>
<comment type="caution">
    <text evidence="2">The sequence shown here is derived from an EMBL/GenBank/DDBJ whole genome shotgun (WGS) entry which is preliminary data.</text>
</comment>
<dbReference type="OrthoDB" id="9794671at2"/>
<evidence type="ECO:0000256" key="1">
    <source>
        <dbReference type="SAM" id="SignalP"/>
    </source>
</evidence>
<reference evidence="2 3" key="1">
    <citation type="submission" date="2017-07" db="EMBL/GenBank/DDBJ databases">
        <title>Leptospira spp. isolated from tropical soils.</title>
        <authorList>
            <person name="Thibeaux R."/>
            <person name="Iraola G."/>
            <person name="Ferres I."/>
            <person name="Bierque E."/>
            <person name="Girault D."/>
            <person name="Soupe-Gilbert M.-E."/>
            <person name="Picardeau M."/>
            <person name="Goarant C."/>
        </authorList>
    </citation>
    <scope>NUCLEOTIDE SEQUENCE [LARGE SCALE GENOMIC DNA]</scope>
    <source>
        <strain evidence="2 3">MCA1-C-A1</strain>
    </source>
</reference>
<proteinExistence type="predicted"/>
<protein>
    <submittedName>
        <fullName evidence="2">Sporulation protein</fullName>
    </submittedName>
</protein>
<dbReference type="EMBL" id="NPDN01000010">
    <property type="protein sequence ID" value="PJZ24122.1"/>
    <property type="molecule type" value="Genomic_DNA"/>
</dbReference>
<dbReference type="InterPro" id="IPR013486">
    <property type="entry name" value="SpoIID/LytB"/>
</dbReference>
<feature type="signal peptide" evidence="1">
    <location>
        <begin position="1"/>
        <end position="22"/>
    </location>
</feature>
<accession>A0A2M9X9A5</accession>
<dbReference type="AlphaFoldDB" id="A0A2M9X9A5"/>
<keyword evidence="1" id="KW-0732">Signal</keyword>
<evidence type="ECO:0000313" key="2">
    <source>
        <dbReference type="EMBL" id="PJZ24122.1"/>
    </source>
</evidence>
<evidence type="ECO:0000313" key="3">
    <source>
        <dbReference type="Proteomes" id="UP000232196"/>
    </source>
</evidence>
<organism evidence="2 3">
    <name type="scientific">Leptospira hartskeerlii</name>
    <dbReference type="NCBI Taxonomy" id="2023177"/>
    <lineage>
        <taxon>Bacteria</taxon>
        <taxon>Pseudomonadati</taxon>
        <taxon>Spirochaetota</taxon>
        <taxon>Spirochaetia</taxon>
        <taxon>Leptospirales</taxon>
        <taxon>Leptospiraceae</taxon>
        <taxon>Leptospira</taxon>
    </lineage>
</organism>
<sequence>MSNLSKLSGLVFLFLFSNSLIADPIPNKIKIGILSKYSPDTVRIIAKGFRIQYSGKNSLEKDKTILVRAEEDKIRIIDGAKNSKSEHILFSGGEYELEVPKDHSSKRYSGDLEITSSKGKLKFILTIPLEEYVLIGMTSEFGDLFYPKEEKKTNPNWKKEYLIVASSMIRSYALANIGRHSKEGHDLCDLTHCLQFSGKLKKENILLSPSKKILLQDRNGKILETFFHSTCGGNLSSPSVLWKNFKNPQYYRSGPDTYGGEVQCKNSPYISWETFISREELESSLEAKQITELEAKYSESRITSLEYKDYSGKKNIQASEFLSKIGKKLGWNKTKSNDFKIETSARGFYFKGKGFGHGIGLCQYGAREMAFRGAKSEEILQFYFPGAELRQVP</sequence>
<feature type="chain" id="PRO_5014922630" evidence="1">
    <location>
        <begin position="23"/>
        <end position="393"/>
    </location>
</feature>
<gene>
    <name evidence="2" type="ORF">CH357_17380</name>
</gene>
<dbReference type="Proteomes" id="UP000232196">
    <property type="component" value="Unassembled WGS sequence"/>
</dbReference>
<name>A0A2M9X9A5_9LEPT</name>
<dbReference type="NCBIfam" id="TIGR02669">
    <property type="entry name" value="SpoIID_LytB"/>
    <property type="match status" value="1"/>
</dbReference>
<keyword evidence="3" id="KW-1185">Reference proteome</keyword>
<dbReference type="GO" id="GO:0030435">
    <property type="term" value="P:sporulation resulting in formation of a cellular spore"/>
    <property type="evidence" value="ECO:0007669"/>
    <property type="project" value="InterPro"/>
</dbReference>